<evidence type="ECO:0000256" key="8">
    <source>
        <dbReference type="SAM" id="Phobius"/>
    </source>
</evidence>
<evidence type="ECO:0000259" key="9">
    <source>
        <dbReference type="PROSITE" id="PS50109"/>
    </source>
</evidence>
<sequence>MSYLSSVRKPTLLTILSLLLSFASFGQPEIEERRLLVHKNARDFTSCDSSDAWLDLYSCALANYLVGDYSESFRYVKLTFDKNPPEDEIGYLLLLNARVLRARAEDARAVLSLDSALSVFSKIENESGVYMTLIDLAEHYRGNESWMEATEYIKQLQVYQVNHQVPDEYVSRFYHRKAAIWTELWDDDSTETVKADLMKSFEYAERANTPWQKAWALLDYGYILHLALEDGSMDYFQQSASLLDSLGYTRDYINAEINIARALIIQKDFDACSERLNHVIETAKERGWNIILADAYSSLAQMYELQGKYKEAYAAYREYHEYRLAFVRQIFDDKHAETMARLGTQSARNELMATANAKTAVEKNYEAEKSKNKLYVVLFIVSIIGLSFITWFYWRTKSLNRTLAQQKDLTAEANKNLEHALDQKDIIYRELHHRVKNNLANLSGLIYLQERSLSSAEAKRALHDTRNRIQAMSAIHKGLYQTDDIIQIDLQSYLEELTPSLMTMYTEHTDNVTWTIQCEGIIVEIDKAVPLAMIINEMLTNSLKYAFDEDREGIIEVKGKVINENTWEITVSDDGPGLPEEVDLKNNTTLGMKLIHVLSEDLGIQLEYNNNESLSTFTLKYSTENNG</sequence>
<keyword evidence="5" id="KW-0547">Nucleotide-binding</keyword>
<keyword evidence="7" id="KW-0067">ATP-binding</keyword>
<dbReference type="GO" id="GO:0004673">
    <property type="term" value="F:protein histidine kinase activity"/>
    <property type="evidence" value="ECO:0007669"/>
    <property type="project" value="UniProtKB-EC"/>
</dbReference>
<keyword evidence="3" id="KW-0597">Phosphoprotein</keyword>
<evidence type="ECO:0000313" key="11">
    <source>
        <dbReference type="Proteomes" id="UP000468650"/>
    </source>
</evidence>
<dbReference type="InterPro" id="IPR005467">
    <property type="entry name" value="His_kinase_dom"/>
</dbReference>
<dbReference type="GO" id="GO:0005524">
    <property type="term" value="F:ATP binding"/>
    <property type="evidence" value="ECO:0007669"/>
    <property type="project" value="UniProtKB-KW"/>
</dbReference>
<accession>A0A6N6RMR5</accession>
<comment type="caution">
    <text evidence="10">The sequence shown here is derived from an EMBL/GenBank/DDBJ whole genome shotgun (WGS) entry which is preliminary data.</text>
</comment>
<evidence type="ECO:0000256" key="1">
    <source>
        <dbReference type="ARBA" id="ARBA00000085"/>
    </source>
</evidence>
<keyword evidence="8" id="KW-0812">Transmembrane</keyword>
<evidence type="ECO:0000256" key="3">
    <source>
        <dbReference type="ARBA" id="ARBA00022553"/>
    </source>
</evidence>
<dbReference type="Proteomes" id="UP000468650">
    <property type="component" value="Unassembled WGS sequence"/>
</dbReference>
<dbReference type="AlphaFoldDB" id="A0A6N6RMR5"/>
<evidence type="ECO:0000256" key="6">
    <source>
        <dbReference type="ARBA" id="ARBA00022777"/>
    </source>
</evidence>
<proteinExistence type="predicted"/>
<dbReference type="Pfam" id="PF07568">
    <property type="entry name" value="HisKA_2"/>
    <property type="match status" value="1"/>
</dbReference>
<comment type="catalytic activity">
    <reaction evidence="1">
        <text>ATP + protein L-histidine = ADP + protein N-phospho-L-histidine.</text>
        <dbReference type="EC" id="2.7.13.3"/>
    </reaction>
</comment>
<dbReference type="PANTHER" id="PTHR41523">
    <property type="entry name" value="TWO-COMPONENT SYSTEM SENSOR PROTEIN"/>
    <property type="match status" value="1"/>
</dbReference>
<keyword evidence="6 10" id="KW-0418">Kinase</keyword>
<dbReference type="PROSITE" id="PS50109">
    <property type="entry name" value="HIS_KIN"/>
    <property type="match status" value="1"/>
</dbReference>
<dbReference type="PANTHER" id="PTHR41523:SF8">
    <property type="entry name" value="ETHYLENE RESPONSE SENSOR PROTEIN"/>
    <property type="match status" value="1"/>
</dbReference>
<keyword evidence="4" id="KW-0808">Transferase</keyword>
<dbReference type="InterPro" id="IPR036890">
    <property type="entry name" value="HATPase_C_sf"/>
</dbReference>
<feature type="domain" description="Histidine kinase" evidence="9">
    <location>
        <begin position="430"/>
        <end position="625"/>
    </location>
</feature>
<dbReference type="InterPro" id="IPR003594">
    <property type="entry name" value="HATPase_dom"/>
</dbReference>
<evidence type="ECO:0000256" key="4">
    <source>
        <dbReference type="ARBA" id="ARBA00022679"/>
    </source>
</evidence>
<name>A0A6N6RMR5_9FLAO</name>
<dbReference type="OrthoDB" id="9767435at2"/>
<dbReference type="InterPro" id="IPR011990">
    <property type="entry name" value="TPR-like_helical_dom_sf"/>
</dbReference>
<evidence type="ECO:0000313" key="10">
    <source>
        <dbReference type="EMBL" id="KAB2814871.1"/>
    </source>
</evidence>
<dbReference type="EC" id="2.7.13.3" evidence="2"/>
<evidence type="ECO:0000256" key="2">
    <source>
        <dbReference type="ARBA" id="ARBA00012438"/>
    </source>
</evidence>
<reference evidence="10 11" key="1">
    <citation type="submission" date="2019-09" db="EMBL/GenBank/DDBJ databases">
        <title>Genomes of family Cryomorphaceae.</title>
        <authorList>
            <person name="Bowman J.P."/>
        </authorList>
    </citation>
    <scope>NUCLEOTIDE SEQUENCE [LARGE SCALE GENOMIC DNA]</scope>
    <source>
        <strain evidence="10 11">LMG 25704</strain>
    </source>
</reference>
<dbReference type="Gene3D" id="3.30.565.10">
    <property type="entry name" value="Histidine kinase-like ATPase, C-terminal domain"/>
    <property type="match status" value="1"/>
</dbReference>
<keyword evidence="8" id="KW-0472">Membrane</keyword>
<gene>
    <name evidence="10" type="ORF">F8C67_03735</name>
</gene>
<protein>
    <recommendedName>
        <fullName evidence="2">histidine kinase</fullName>
        <ecNumber evidence="2">2.7.13.3</ecNumber>
    </recommendedName>
</protein>
<keyword evidence="8" id="KW-1133">Transmembrane helix</keyword>
<organism evidence="10 11">
    <name type="scientific">Phaeocystidibacter luteus</name>
    <dbReference type="NCBI Taxonomy" id="911197"/>
    <lineage>
        <taxon>Bacteria</taxon>
        <taxon>Pseudomonadati</taxon>
        <taxon>Bacteroidota</taxon>
        <taxon>Flavobacteriia</taxon>
        <taxon>Flavobacteriales</taxon>
        <taxon>Phaeocystidibacteraceae</taxon>
        <taxon>Phaeocystidibacter</taxon>
    </lineage>
</organism>
<dbReference type="Gene3D" id="1.25.40.10">
    <property type="entry name" value="Tetratricopeptide repeat domain"/>
    <property type="match status" value="1"/>
</dbReference>
<dbReference type="SUPFAM" id="SSF55874">
    <property type="entry name" value="ATPase domain of HSP90 chaperone/DNA topoisomerase II/histidine kinase"/>
    <property type="match status" value="1"/>
</dbReference>
<evidence type="ECO:0000256" key="7">
    <source>
        <dbReference type="ARBA" id="ARBA00022840"/>
    </source>
</evidence>
<dbReference type="InterPro" id="IPR011495">
    <property type="entry name" value="Sig_transdc_His_kin_sub2_dim/P"/>
</dbReference>
<feature type="transmembrane region" description="Helical" evidence="8">
    <location>
        <begin position="374"/>
        <end position="394"/>
    </location>
</feature>
<dbReference type="SUPFAM" id="SSF48452">
    <property type="entry name" value="TPR-like"/>
    <property type="match status" value="1"/>
</dbReference>
<evidence type="ECO:0000256" key="5">
    <source>
        <dbReference type="ARBA" id="ARBA00022741"/>
    </source>
</evidence>
<dbReference type="SMART" id="SM00387">
    <property type="entry name" value="HATPase_c"/>
    <property type="match status" value="1"/>
</dbReference>
<dbReference type="Pfam" id="PF02518">
    <property type="entry name" value="HATPase_c"/>
    <property type="match status" value="1"/>
</dbReference>
<keyword evidence="11" id="KW-1185">Reference proteome</keyword>
<dbReference type="EMBL" id="WBVO01000001">
    <property type="protein sequence ID" value="KAB2814871.1"/>
    <property type="molecule type" value="Genomic_DNA"/>
</dbReference>
<dbReference type="Gene3D" id="3.30.450.20">
    <property type="entry name" value="PAS domain"/>
    <property type="match status" value="1"/>
</dbReference>